<comment type="caution">
    <text evidence="1">The sequence shown here is derived from an EMBL/GenBank/DDBJ whole genome shotgun (WGS) entry which is preliminary data.</text>
</comment>
<sequence length="51" mass="5343">MHTKALSVTYIAGNMIARILARTRALLLLPIGDPASRTVAAGSPFATASIY</sequence>
<evidence type="ECO:0000313" key="1">
    <source>
        <dbReference type="EMBL" id="GGI17866.1"/>
    </source>
</evidence>
<protein>
    <submittedName>
        <fullName evidence="1">Uncharacterized protein</fullName>
    </submittedName>
</protein>
<dbReference type="EMBL" id="BMDI01000001">
    <property type="protein sequence ID" value="GGI17866.1"/>
    <property type="molecule type" value="Genomic_DNA"/>
</dbReference>
<keyword evidence="2" id="KW-1185">Reference proteome</keyword>
<reference evidence="2" key="1">
    <citation type="journal article" date="2019" name="Int. J. Syst. Evol. Microbiol.">
        <title>The Global Catalogue of Microorganisms (GCM) 10K type strain sequencing project: providing services to taxonomists for standard genome sequencing and annotation.</title>
        <authorList>
            <consortium name="The Broad Institute Genomics Platform"/>
            <consortium name="The Broad Institute Genome Sequencing Center for Infectious Disease"/>
            <person name="Wu L."/>
            <person name="Ma J."/>
        </authorList>
    </citation>
    <scope>NUCLEOTIDE SEQUENCE [LARGE SCALE GENOMIC DNA]</scope>
    <source>
        <strain evidence="2">CCM 2767</strain>
    </source>
</reference>
<dbReference type="RefSeq" id="WP_188380267.1">
    <property type="nucleotide sequence ID" value="NZ_BMDI01000001.1"/>
</dbReference>
<gene>
    <name evidence="1" type="ORF">GCM10008066_11130</name>
</gene>
<organism evidence="1 2">
    <name type="scientific">Oxalicibacterium faecigallinarum</name>
    <dbReference type="NCBI Taxonomy" id="573741"/>
    <lineage>
        <taxon>Bacteria</taxon>
        <taxon>Pseudomonadati</taxon>
        <taxon>Pseudomonadota</taxon>
        <taxon>Betaproteobacteria</taxon>
        <taxon>Burkholderiales</taxon>
        <taxon>Oxalobacteraceae</taxon>
        <taxon>Oxalicibacterium</taxon>
    </lineage>
</organism>
<dbReference type="Proteomes" id="UP000642180">
    <property type="component" value="Unassembled WGS sequence"/>
</dbReference>
<proteinExistence type="predicted"/>
<accession>A0A8J3F2M2</accession>
<dbReference type="AlphaFoldDB" id="A0A8J3F2M2"/>
<evidence type="ECO:0000313" key="2">
    <source>
        <dbReference type="Proteomes" id="UP000642180"/>
    </source>
</evidence>
<name>A0A8J3F2M2_9BURK</name>